<gene>
    <name evidence="1" type="ORF">ACFSSB_02035</name>
</gene>
<organism evidence="1 2">
    <name type="scientific">Lacinutrix gracilariae</name>
    <dbReference type="NCBI Taxonomy" id="1747198"/>
    <lineage>
        <taxon>Bacteria</taxon>
        <taxon>Pseudomonadati</taxon>
        <taxon>Bacteroidota</taxon>
        <taxon>Flavobacteriia</taxon>
        <taxon>Flavobacteriales</taxon>
        <taxon>Flavobacteriaceae</taxon>
        <taxon>Lacinutrix</taxon>
    </lineage>
</organism>
<name>A0ABW5JXS7_9FLAO</name>
<comment type="caution">
    <text evidence="1">The sequence shown here is derived from an EMBL/GenBank/DDBJ whole genome shotgun (WGS) entry which is preliminary data.</text>
</comment>
<protein>
    <submittedName>
        <fullName evidence="1">Uncharacterized protein</fullName>
    </submittedName>
</protein>
<dbReference type="RefSeq" id="WP_379900425.1">
    <property type="nucleotide sequence ID" value="NZ_JBHULM010000004.1"/>
</dbReference>
<proteinExistence type="predicted"/>
<accession>A0ABW5JXS7</accession>
<evidence type="ECO:0000313" key="2">
    <source>
        <dbReference type="Proteomes" id="UP001597467"/>
    </source>
</evidence>
<evidence type="ECO:0000313" key="1">
    <source>
        <dbReference type="EMBL" id="MFD2541084.1"/>
    </source>
</evidence>
<keyword evidence="2" id="KW-1185">Reference proteome</keyword>
<reference evidence="2" key="1">
    <citation type="journal article" date="2019" name="Int. J. Syst. Evol. Microbiol.">
        <title>The Global Catalogue of Microorganisms (GCM) 10K type strain sequencing project: providing services to taxonomists for standard genome sequencing and annotation.</title>
        <authorList>
            <consortium name="The Broad Institute Genomics Platform"/>
            <consortium name="The Broad Institute Genome Sequencing Center for Infectious Disease"/>
            <person name="Wu L."/>
            <person name="Ma J."/>
        </authorList>
    </citation>
    <scope>NUCLEOTIDE SEQUENCE [LARGE SCALE GENOMIC DNA]</scope>
    <source>
        <strain evidence="2">KCTC 42808</strain>
    </source>
</reference>
<dbReference type="EMBL" id="JBHULM010000004">
    <property type="protein sequence ID" value="MFD2541084.1"/>
    <property type="molecule type" value="Genomic_DNA"/>
</dbReference>
<sequence length="248" mass="27093">MAKQKGVVFLEGTIGGVNFYYRKGVPTARAAGGGFTKKAIKTSANMVRVRESNSEFGKCAQVNKNFKQAIRPFLLGYKDGTLHSRLMQLFLKIKDCDINSARGARCVAEGISTSVGVQRFKAFVFTPKRPVLLPCSYGFDWDALLLSATHFDVQTVGFPKEASFMELVFGVVRFDFQTLTYSLVMAAPLVIDREYASNSFTLSVAALPGGTGVLFAMLRVAFYQEVNGENYLLAGGNAFGVEVVSVKE</sequence>
<dbReference type="Proteomes" id="UP001597467">
    <property type="component" value="Unassembled WGS sequence"/>
</dbReference>